<dbReference type="AlphaFoldDB" id="A0A182FI41"/>
<dbReference type="VEuPathDB" id="VectorBase:AALB006185"/>
<dbReference type="GO" id="GO:0000724">
    <property type="term" value="P:double-strand break repair via homologous recombination"/>
    <property type="evidence" value="ECO:0007669"/>
    <property type="project" value="InterPro"/>
</dbReference>
<accession>A0A182FI41</accession>
<proteinExistence type="predicted"/>
<dbReference type="EnsemblMetazoa" id="AALB006185-RA">
    <property type="protein sequence ID" value="AALB006185-PA"/>
    <property type="gene ID" value="AALB006185"/>
</dbReference>
<dbReference type="SUPFAM" id="SSF52540">
    <property type="entry name" value="P-loop containing nucleoside triphosphate hydrolases"/>
    <property type="match status" value="1"/>
</dbReference>
<feature type="region of interest" description="Disordered" evidence="1">
    <location>
        <begin position="353"/>
        <end position="373"/>
    </location>
</feature>
<evidence type="ECO:0000313" key="3">
    <source>
        <dbReference type="Proteomes" id="UP000069272"/>
    </source>
</evidence>
<dbReference type="InterPro" id="IPR027417">
    <property type="entry name" value="P-loop_NTPase"/>
</dbReference>
<dbReference type="GO" id="GO:0042148">
    <property type="term" value="P:DNA strand invasion"/>
    <property type="evidence" value="ECO:0007669"/>
    <property type="project" value="TreeGrafter"/>
</dbReference>
<feature type="region of interest" description="Disordered" evidence="1">
    <location>
        <begin position="190"/>
        <end position="229"/>
    </location>
</feature>
<dbReference type="Gene3D" id="3.40.50.300">
    <property type="entry name" value="P-loop containing nucleotide triphosphate hydrolases"/>
    <property type="match status" value="1"/>
</dbReference>
<protein>
    <submittedName>
        <fullName evidence="2">Uncharacterized protein</fullName>
    </submittedName>
</protein>
<dbReference type="VEuPathDB" id="VectorBase:AALB20_028816"/>
<dbReference type="PANTHER" id="PTHR46644:SF2">
    <property type="entry name" value="DNA REPAIR PROTEIN XRCC2"/>
    <property type="match status" value="1"/>
</dbReference>
<feature type="compositionally biased region" description="Acidic residues" evidence="1">
    <location>
        <begin position="288"/>
        <end position="300"/>
    </location>
</feature>
<feature type="compositionally biased region" description="Acidic residues" evidence="1">
    <location>
        <begin position="259"/>
        <end position="280"/>
    </location>
</feature>
<feature type="compositionally biased region" description="Acidic residues" evidence="1">
    <location>
        <begin position="191"/>
        <end position="224"/>
    </location>
</feature>
<evidence type="ECO:0000313" key="2">
    <source>
        <dbReference type="EnsemblMetazoa" id="AALB006185-PA"/>
    </source>
</evidence>
<reference evidence="2 3" key="1">
    <citation type="journal article" date="2017" name="G3 (Bethesda)">
        <title>The Physical Genome Mapping of Anopheles albimanus Corrected Scaffold Misassemblies and Identified Interarm Rearrangements in Genus Anopheles.</title>
        <authorList>
            <person name="Artemov G.N."/>
            <person name="Peery A.N."/>
            <person name="Jiang X."/>
            <person name="Tu Z."/>
            <person name="Stegniy V.N."/>
            <person name="Sharakhova M.V."/>
            <person name="Sharakhov I.V."/>
        </authorList>
    </citation>
    <scope>NUCLEOTIDE SEQUENCE [LARGE SCALE GENOMIC DNA]</scope>
    <source>
        <strain evidence="2 3">ALBI9_A</strain>
    </source>
</reference>
<feature type="region of interest" description="Disordered" evidence="1">
    <location>
        <begin position="259"/>
        <end position="329"/>
    </location>
</feature>
<reference evidence="2" key="2">
    <citation type="submission" date="2022-08" db="UniProtKB">
        <authorList>
            <consortium name="EnsemblMetazoa"/>
        </authorList>
    </citation>
    <scope>IDENTIFICATION</scope>
    <source>
        <strain evidence="2">STECLA/ALBI9_A</strain>
    </source>
</reference>
<dbReference type="GO" id="GO:0000400">
    <property type="term" value="F:four-way junction DNA binding"/>
    <property type="evidence" value="ECO:0007669"/>
    <property type="project" value="TreeGrafter"/>
</dbReference>
<name>A0A182FI41_ANOAL</name>
<dbReference type="GO" id="GO:0005813">
    <property type="term" value="C:centrosome"/>
    <property type="evidence" value="ECO:0007669"/>
    <property type="project" value="TreeGrafter"/>
</dbReference>
<sequence>MNLEAIIFPEGRPGWGDLVEIIGDSNTGKSLLLLEIVASVILPANCGGSERDILLIDCENTYDRSLLLTLMEKGIINNAEPSLIPKLDTQLIQQIQEEALNRLLLLQCNSAEKYELCWYAFVKTLHKVHTSVDYVLIDSIASFYWIRYIWKGPIAIETYLWSQWKCLKRIAKKTGKAIIYTRPSWFAISGYDDDEEEEEEGEEEEEEEEEEEDEEDEEEEEEVEAVVKEEVVEAVVKEEMVDEEAEKEEVVDEEILEDEVDVREEVVEEDVADDEDVAEEVVEKNEVEDGEEEMEKDEEVNEKGEDGGEDEEHEEEKELPCSEDSLTPKPVTYEMPTEDLSLLDVFVPYPWGTSSSEKGEEKEELPSSEDSFTPKPVSYTMLTEGVSLGDVFVRYRIVLSLANEDKEDDDRRFKAFITSKENYEYVRDYLIDYFGLNWINLEQ</sequence>
<feature type="compositionally biased region" description="Acidic residues" evidence="1">
    <location>
        <begin position="307"/>
        <end position="317"/>
    </location>
</feature>
<dbReference type="GO" id="GO:0033063">
    <property type="term" value="C:Rad51B-Rad51C-Rad51D-XRCC2 complex"/>
    <property type="evidence" value="ECO:0007669"/>
    <property type="project" value="InterPro"/>
</dbReference>
<dbReference type="PANTHER" id="PTHR46644">
    <property type="entry name" value="DNA REPAIR PROTEIN XRCC2"/>
    <property type="match status" value="1"/>
</dbReference>
<dbReference type="InterPro" id="IPR030547">
    <property type="entry name" value="XRCC2"/>
</dbReference>
<keyword evidence="3" id="KW-1185">Reference proteome</keyword>
<dbReference type="Proteomes" id="UP000069272">
    <property type="component" value="Chromosome 3L"/>
</dbReference>
<dbReference type="STRING" id="7167.A0A182FI41"/>
<evidence type="ECO:0000256" key="1">
    <source>
        <dbReference type="SAM" id="MobiDB-lite"/>
    </source>
</evidence>
<organism evidence="2 3">
    <name type="scientific">Anopheles albimanus</name>
    <name type="common">New world malaria mosquito</name>
    <dbReference type="NCBI Taxonomy" id="7167"/>
    <lineage>
        <taxon>Eukaryota</taxon>
        <taxon>Metazoa</taxon>
        <taxon>Ecdysozoa</taxon>
        <taxon>Arthropoda</taxon>
        <taxon>Hexapoda</taxon>
        <taxon>Insecta</taxon>
        <taxon>Pterygota</taxon>
        <taxon>Neoptera</taxon>
        <taxon>Endopterygota</taxon>
        <taxon>Diptera</taxon>
        <taxon>Nematocera</taxon>
        <taxon>Culicoidea</taxon>
        <taxon>Culicidae</taxon>
        <taxon>Anophelinae</taxon>
        <taxon>Anopheles</taxon>
    </lineage>
</organism>
<dbReference type="GO" id="GO:0005657">
    <property type="term" value="C:replication fork"/>
    <property type="evidence" value="ECO:0007669"/>
    <property type="project" value="InterPro"/>
</dbReference>